<dbReference type="HOGENOM" id="CLU_2497917_0_0_1"/>
<feature type="domain" description="BTB" evidence="1">
    <location>
        <begin position="37"/>
        <end position="66"/>
    </location>
</feature>
<name>J4GID8_9APHY</name>
<sequence>MSSNDSGKSSALYVDVSSSAVPCSDLQPDKEFWFEDGNIVLGVETTAFRVHRSLLSRSSDVFRDMFDIPQPENVDVWRMSIRTPSI</sequence>
<dbReference type="PROSITE" id="PS50097">
    <property type="entry name" value="BTB"/>
    <property type="match status" value="1"/>
</dbReference>
<dbReference type="InterPro" id="IPR000210">
    <property type="entry name" value="BTB/POZ_dom"/>
</dbReference>
<organism evidence="2 3">
    <name type="scientific">Fibroporia radiculosa</name>
    <dbReference type="NCBI Taxonomy" id="599839"/>
    <lineage>
        <taxon>Eukaryota</taxon>
        <taxon>Fungi</taxon>
        <taxon>Dikarya</taxon>
        <taxon>Basidiomycota</taxon>
        <taxon>Agaricomycotina</taxon>
        <taxon>Agaricomycetes</taxon>
        <taxon>Polyporales</taxon>
        <taxon>Fibroporiaceae</taxon>
        <taxon>Fibroporia</taxon>
    </lineage>
</organism>
<dbReference type="Proteomes" id="UP000006352">
    <property type="component" value="Unassembled WGS sequence"/>
</dbReference>
<evidence type="ECO:0000313" key="3">
    <source>
        <dbReference type="Proteomes" id="UP000006352"/>
    </source>
</evidence>
<dbReference type="InterPro" id="IPR011333">
    <property type="entry name" value="SKP1/BTB/POZ_sf"/>
</dbReference>
<accession>J4GID8</accession>
<dbReference type="InParanoid" id="J4GID8"/>
<evidence type="ECO:0000313" key="2">
    <source>
        <dbReference type="EMBL" id="CCM06578.1"/>
    </source>
</evidence>
<dbReference type="RefSeq" id="XP_012185861.1">
    <property type="nucleotide sequence ID" value="XM_012330471.1"/>
</dbReference>
<reference evidence="2 3" key="1">
    <citation type="journal article" date="2012" name="Appl. Environ. Microbiol.">
        <title>Short-read sequencing for genomic analysis of the brown rot fungus Fibroporia radiculosa.</title>
        <authorList>
            <person name="Tang J.D."/>
            <person name="Perkins A.D."/>
            <person name="Sonstegard T.S."/>
            <person name="Schroeder S.G."/>
            <person name="Burgess S.C."/>
            <person name="Diehl S.V."/>
        </authorList>
    </citation>
    <scope>NUCLEOTIDE SEQUENCE [LARGE SCALE GENOMIC DNA]</scope>
    <source>
        <strain evidence="2 3">TFFH 294</strain>
    </source>
</reference>
<dbReference type="CDD" id="cd18186">
    <property type="entry name" value="BTB_POZ_ZBTB_KLHL-like"/>
    <property type="match status" value="1"/>
</dbReference>
<dbReference type="Pfam" id="PF00651">
    <property type="entry name" value="BTB"/>
    <property type="match status" value="1"/>
</dbReference>
<dbReference type="OrthoDB" id="2752332at2759"/>
<dbReference type="Gene3D" id="3.30.710.10">
    <property type="entry name" value="Potassium Channel Kv1.1, Chain A"/>
    <property type="match status" value="1"/>
</dbReference>
<dbReference type="GeneID" id="24101478"/>
<keyword evidence="3" id="KW-1185">Reference proteome</keyword>
<gene>
    <name evidence="2" type="ORF">FIBRA_08856</name>
</gene>
<evidence type="ECO:0000259" key="1">
    <source>
        <dbReference type="PROSITE" id="PS50097"/>
    </source>
</evidence>
<dbReference type="SUPFAM" id="SSF54695">
    <property type="entry name" value="POZ domain"/>
    <property type="match status" value="1"/>
</dbReference>
<dbReference type="EMBL" id="HE797401">
    <property type="protein sequence ID" value="CCM06578.1"/>
    <property type="molecule type" value="Genomic_DNA"/>
</dbReference>
<dbReference type="AlphaFoldDB" id="J4GID8"/>
<dbReference type="STRING" id="599839.J4GID8"/>
<protein>
    <recommendedName>
        <fullName evidence="1">BTB domain-containing protein</fullName>
    </recommendedName>
</protein>
<proteinExistence type="predicted"/>